<reference evidence="2" key="1">
    <citation type="submission" date="2023-06" db="EMBL/GenBank/DDBJ databases">
        <title>Genome-scale phylogeny and comparative genomics of the fungal order Sordariales.</title>
        <authorList>
            <consortium name="Lawrence Berkeley National Laboratory"/>
            <person name="Hensen N."/>
            <person name="Bonometti L."/>
            <person name="Westerberg I."/>
            <person name="Brannstrom I.O."/>
            <person name="Guillou S."/>
            <person name="Cros-Aarteil S."/>
            <person name="Calhoun S."/>
            <person name="Haridas S."/>
            <person name="Kuo A."/>
            <person name="Mondo S."/>
            <person name="Pangilinan J."/>
            <person name="Riley R."/>
            <person name="Labutti K."/>
            <person name="Andreopoulos B."/>
            <person name="Lipzen A."/>
            <person name="Chen C."/>
            <person name="Yanf M."/>
            <person name="Daum C."/>
            <person name="Ng V."/>
            <person name="Clum A."/>
            <person name="Steindorff A."/>
            <person name="Ohm R."/>
            <person name="Martin F."/>
            <person name="Silar P."/>
            <person name="Natvig D."/>
            <person name="Lalanne C."/>
            <person name="Gautier V."/>
            <person name="Ament-Velasquez S.L."/>
            <person name="Kruys A."/>
            <person name="Hutchinson M.I."/>
            <person name="Powell A.J."/>
            <person name="Barry K."/>
            <person name="Miller A.N."/>
            <person name="Grigoriev I.V."/>
            <person name="Debuchy R."/>
            <person name="Gladieux P."/>
            <person name="Thoren M.H."/>
            <person name="Johannesson H."/>
        </authorList>
    </citation>
    <scope>NUCLEOTIDE SEQUENCE</scope>
    <source>
        <strain evidence="2">SMH4607-1</strain>
    </source>
</reference>
<gene>
    <name evidence="2" type="ORF">B0H67DRAFT_451006</name>
</gene>
<comment type="caution">
    <text evidence="2">The sequence shown here is derived from an EMBL/GenBank/DDBJ whole genome shotgun (WGS) entry which is preliminary data.</text>
</comment>
<dbReference type="Proteomes" id="UP001172102">
    <property type="component" value="Unassembled WGS sequence"/>
</dbReference>
<feature type="non-terminal residue" evidence="2">
    <location>
        <position position="1"/>
    </location>
</feature>
<keyword evidence="1" id="KW-0472">Membrane</keyword>
<keyword evidence="3" id="KW-1185">Reference proteome</keyword>
<feature type="transmembrane region" description="Helical" evidence="1">
    <location>
        <begin position="95"/>
        <end position="119"/>
    </location>
</feature>
<accession>A0AA40ANN3</accession>
<organism evidence="2 3">
    <name type="scientific">Lasiosphaeris hirsuta</name>
    <dbReference type="NCBI Taxonomy" id="260670"/>
    <lineage>
        <taxon>Eukaryota</taxon>
        <taxon>Fungi</taxon>
        <taxon>Dikarya</taxon>
        <taxon>Ascomycota</taxon>
        <taxon>Pezizomycotina</taxon>
        <taxon>Sordariomycetes</taxon>
        <taxon>Sordariomycetidae</taxon>
        <taxon>Sordariales</taxon>
        <taxon>Lasiosphaeriaceae</taxon>
        <taxon>Lasiosphaeris</taxon>
    </lineage>
</organism>
<feature type="non-terminal residue" evidence="2">
    <location>
        <position position="223"/>
    </location>
</feature>
<keyword evidence="1" id="KW-0812">Transmembrane</keyword>
<keyword evidence="1" id="KW-1133">Transmembrane helix</keyword>
<protein>
    <submittedName>
        <fullName evidence="2">Uncharacterized protein</fullName>
    </submittedName>
</protein>
<evidence type="ECO:0000313" key="2">
    <source>
        <dbReference type="EMBL" id="KAK0719173.1"/>
    </source>
</evidence>
<proteinExistence type="predicted"/>
<name>A0AA40ANN3_9PEZI</name>
<evidence type="ECO:0000313" key="3">
    <source>
        <dbReference type="Proteomes" id="UP001172102"/>
    </source>
</evidence>
<evidence type="ECO:0000256" key="1">
    <source>
        <dbReference type="SAM" id="Phobius"/>
    </source>
</evidence>
<dbReference type="EMBL" id="JAUKUA010000003">
    <property type="protein sequence ID" value="KAK0719173.1"/>
    <property type="molecule type" value="Genomic_DNA"/>
</dbReference>
<dbReference type="AlphaFoldDB" id="A0AA40ANN3"/>
<sequence>LLYIIINIFEGLGNLTSWEKRAFNTLAILCSSLISLSLGSLMEVLGNMARWPLLAMQSQDNNPADVDVILGMARPTGALSLVWQRTRRRKKPATTLIAALYLVFNVVLRLSVAFVGLTYNLNERPEIEYPVKMADWSFALPPNEPDQEEGMWWSDWASAGLFLFPTRFNMTNNATRALTELKVPRLNRKVEEKSVTYSYRLKEHIGPQTSHSKTFSVHSTSRC</sequence>